<dbReference type="Gene3D" id="3.10.120.10">
    <property type="entry name" value="Cytochrome b5-like heme/steroid binding domain"/>
    <property type="match status" value="1"/>
</dbReference>
<keyword evidence="5" id="KW-0408">Iron</keyword>
<evidence type="ECO:0000256" key="6">
    <source>
        <dbReference type="ARBA" id="ARBA00023136"/>
    </source>
</evidence>
<dbReference type="GO" id="GO:0046872">
    <property type="term" value="F:metal ion binding"/>
    <property type="evidence" value="ECO:0007669"/>
    <property type="project" value="UniProtKB-KW"/>
</dbReference>
<comment type="similarity">
    <text evidence="7">Belongs to the cytochrome b5 family.</text>
</comment>
<evidence type="ECO:0000256" key="5">
    <source>
        <dbReference type="ARBA" id="ARBA00023004"/>
    </source>
</evidence>
<keyword evidence="6" id="KW-0472">Membrane</keyword>
<dbReference type="eggNOG" id="KOG0537">
    <property type="taxonomic scope" value="Eukaryota"/>
</dbReference>
<evidence type="ECO:0000256" key="4">
    <source>
        <dbReference type="ARBA" id="ARBA00022723"/>
    </source>
</evidence>
<dbReference type="PANTHER" id="PTHR19359">
    <property type="entry name" value="CYTOCHROME B5"/>
    <property type="match status" value="1"/>
</dbReference>
<dbReference type="OMA" id="TWICIEN"/>
<sequence>MISITLKSEDTTKHFTIEQIKKHNKKDDFWAIFRNKVYDLTDFWKKHPGGDIILEGAGKDMTYLFDDIGHSLDAESLLKQYYIGELEKSKL</sequence>
<comment type="caution">
    <text evidence="9">The sequence shown here is derived from an EMBL/GenBank/DDBJ whole genome shotgun (WGS) entry which is preliminary data.</text>
</comment>
<dbReference type="GeneID" id="8621675"/>
<dbReference type="EMBL" id="AAFI02000024">
    <property type="protein sequence ID" value="EAL67978.2"/>
    <property type="molecule type" value="Genomic_DNA"/>
</dbReference>
<dbReference type="GO" id="GO:0016020">
    <property type="term" value="C:membrane"/>
    <property type="evidence" value="ECO:0000318"/>
    <property type="project" value="GO_Central"/>
</dbReference>
<comment type="subcellular location">
    <subcellularLocation>
        <location evidence="1">Membrane</location>
    </subcellularLocation>
</comment>
<accession>Q54XT7</accession>
<evidence type="ECO:0000313" key="10">
    <source>
        <dbReference type="Proteomes" id="UP000002195"/>
    </source>
</evidence>
<dbReference type="SUPFAM" id="SSF55856">
    <property type="entry name" value="Cytochrome b5-like heme/steroid binding domain"/>
    <property type="match status" value="1"/>
</dbReference>
<dbReference type="Proteomes" id="UP000002195">
    <property type="component" value="Unassembled WGS sequence"/>
</dbReference>
<protein>
    <submittedName>
        <fullName evidence="9">Cytochrome b5 C</fullName>
    </submittedName>
</protein>
<dbReference type="PRO" id="PR:Q54XT7"/>
<dbReference type="Reactome" id="R-DDI-1660661">
    <property type="pathway name" value="Sphingolipid de novo biosynthesis"/>
</dbReference>
<evidence type="ECO:0000256" key="7">
    <source>
        <dbReference type="ARBA" id="ARBA00038168"/>
    </source>
</evidence>
<dbReference type="InterPro" id="IPR036400">
    <property type="entry name" value="Cyt_B5-like_heme/steroid_sf"/>
</dbReference>
<dbReference type="STRING" id="44689.Q54XT7"/>
<dbReference type="AlphaFoldDB" id="Q54XT7"/>
<dbReference type="InParanoid" id="Q54XT7"/>
<keyword evidence="4" id="KW-0479">Metal-binding</keyword>
<dbReference type="PROSITE" id="PS50255">
    <property type="entry name" value="CYTOCHROME_B5_2"/>
    <property type="match status" value="1"/>
</dbReference>
<dbReference type="Reactome" id="R-DDI-211945">
    <property type="pathway name" value="Phase I - Functionalization of compounds"/>
</dbReference>
<dbReference type="HOGENOM" id="CLU_102602_4_2_1"/>
<dbReference type="GO" id="GO:0020037">
    <property type="term" value="F:heme binding"/>
    <property type="evidence" value="ECO:0000318"/>
    <property type="project" value="GO_Central"/>
</dbReference>
<dbReference type="SMART" id="SM01117">
    <property type="entry name" value="Cyt-b5"/>
    <property type="match status" value="1"/>
</dbReference>
<dbReference type="FunFam" id="3.10.120.10:FF:000002">
    <property type="entry name" value="Cytochrome b5 type B"/>
    <property type="match status" value="1"/>
</dbReference>
<evidence type="ECO:0000256" key="2">
    <source>
        <dbReference type="ARBA" id="ARBA00022617"/>
    </source>
</evidence>
<dbReference type="PaxDb" id="44689-DDB0304724"/>
<keyword evidence="10" id="KW-1185">Reference proteome</keyword>
<evidence type="ECO:0000259" key="8">
    <source>
        <dbReference type="PROSITE" id="PS50255"/>
    </source>
</evidence>
<dbReference type="dictyBase" id="DDB_G0278753">
    <property type="gene designation" value="cyb5C"/>
</dbReference>
<dbReference type="PRINTS" id="PR00363">
    <property type="entry name" value="CYTOCHROMEB5"/>
</dbReference>
<keyword evidence="2" id="KW-0349">Heme</keyword>
<dbReference type="PANTHER" id="PTHR19359:SF119">
    <property type="entry name" value="CYTOCHROME B5 C"/>
    <property type="match status" value="1"/>
</dbReference>
<dbReference type="PhylomeDB" id="Q54XT7"/>
<proteinExistence type="inferred from homology"/>
<dbReference type="Pfam" id="PF00173">
    <property type="entry name" value="Cyt-b5"/>
    <property type="match status" value="1"/>
</dbReference>
<organism evidence="9 10">
    <name type="scientific">Dictyostelium discoideum</name>
    <name type="common">Social amoeba</name>
    <dbReference type="NCBI Taxonomy" id="44689"/>
    <lineage>
        <taxon>Eukaryota</taxon>
        <taxon>Amoebozoa</taxon>
        <taxon>Evosea</taxon>
        <taxon>Eumycetozoa</taxon>
        <taxon>Dictyostelia</taxon>
        <taxon>Dictyosteliales</taxon>
        <taxon>Dictyosteliaceae</taxon>
        <taxon>Dictyostelium</taxon>
    </lineage>
</organism>
<dbReference type="FunCoup" id="Q54XT7">
    <property type="interactions" value="74"/>
</dbReference>
<dbReference type="VEuPathDB" id="AmoebaDB:DDB_G0278753"/>
<reference evidence="9 10" key="1">
    <citation type="journal article" date="2005" name="Nature">
        <title>The genome of the social amoeba Dictyostelium discoideum.</title>
        <authorList>
            <consortium name="The Dictyostelium discoideum Sequencing Consortium"/>
            <person name="Eichinger L."/>
            <person name="Pachebat J.A."/>
            <person name="Glockner G."/>
            <person name="Rajandream M.A."/>
            <person name="Sucgang R."/>
            <person name="Berriman M."/>
            <person name="Song J."/>
            <person name="Olsen R."/>
            <person name="Szafranski K."/>
            <person name="Xu Q."/>
            <person name="Tunggal B."/>
            <person name="Kummerfeld S."/>
            <person name="Madera M."/>
            <person name="Konfortov B.A."/>
            <person name="Rivero F."/>
            <person name="Bankier A.T."/>
            <person name="Lehmann R."/>
            <person name="Hamlin N."/>
            <person name="Davies R."/>
            <person name="Gaudet P."/>
            <person name="Fey P."/>
            <person name="Pilcher K."/>
            <person name="Chen G."/>
            <person name="Saunders D."/>
            <person name="Sodergren E."/>
            <person name="Davis P."/>
            <person name="Kerhornou A."/>
            <person name="Nie X."/>
            <person name="Hall N."/>
            <person name="Anjard C."/>
            <person name="Hemphill L."/>
            <person name="Bason N."/>
            <person name="Farbrother P."/>
            <person name="Desany B."/>
            <person name="Just E."/>
            <person name="Morio T."/>
            <person name="Rost R."/>
            <person name="Churcher C."/>
            <person name="Cooper J."/>
            <person name="Haydock S."/>
            <person name="van Driessche N."/>
            <person name="Cronin A."/>
            <person name="Goodhead I."/>
            <person name="Muzny D."/>
            <person name="Mourier T."/>
            <person name="Pain A."/>
            <person name="Lu M."/>
            <person name="Harper D."/>
            <person name="Lindsay R."/>
            <person name="Hauser H."/>
            <person name="James K."/>
            <person name="Quiles M."/>
            <person name="Madan Babu M."/>
            <person name="Saito T."/>
            <person name="Buchrieser C."/>
            <person name="Wardroper A."/>
            <person name="Felder M."/>
            <person name="Thangavelu M."/>
            <person name="Johnson D."/>
            <person name="Knights A."/>
            <person name="Loulseged H."/>
            <person name="Mungall K."/>
            <person name="Oliver K."/>
            <person name="Price C."/>
            <person name="Quail M.A."/>
            <person name="Urushihara H."/>
            <person name="Hernandez J."/>
            <person name="Rabbinowitsch E."/>
            <person name="Steffen D."/>
            <person name="Sanders M."/>
            <person name="Ma J."/>
            <person name="Kohara Y."/>
            <person name="Sharp S."/>
            <person name="Simmonds M."/>
            <person name="Spiegler S."/>
            <person name="Tivey A."/>
            <person name="Sugano S."/>
            <person name="White B."/>
            <person name="Walker D."/>
            <person name="Woodward J."/>
            <person name="Winckler T."/>
            <person name="Tanaka Y."/>
            <person name="Shaulsky G."/>
            <person name="Schleicher M."/>
            <person name="Weinstock G."/>
            <person name="Rosenthal A."/>
            <person name="Cox E.C."/>
            <person name="Chisholm R.L."/>
            <person name="Gibbs R."/>
            <person name="Loomis W.F."/>
            <person name="Platzer M."/>
            <person name="Kay R.R."/>
            <person name="Williams J."/>
            <person name="Dear P.H."/>
            <person name="Noegel A.A."/>
            <person name="Barrell B."/>
            <person name="Kuspa A."/>
        </authorList>
    </citation>
    <scope>NUCLEOTIDE SEQUENCE [LARGE SCALE GENOMIC DNA]</scope>
    <source>
        <strain evidence="9 10">AX4</strain>
    </source>
</reference>
<dbReference type="InterPro" id="IPR050668">
    <property type="entry name" value="Cytochrome_b5"/>
</dbReference>
<gene>
    <name evidence="9" type="primary">cyb5C</name>
    <name evidence="9" type="ORF">DDB_G0278753</name>
</gene>
<feature type="domain" description="Cytochrome b5 heme-binding" evidence="8">
    <location>
        <begin position="12"/>
        <end position="87"/>
    </location>
</feature>
<dbReference type="KEGG" id="ddi:DDB_G0278753"/>
<dbReference type="SMR" id="Q54XT7"/>
<keyword evidence="3" id="KW-0812">Transmembrane</keyword>
<dbReference type="InterPro" id="IPR001199">
    <property type="entry name" value="Cyt_B5-like_heme/steroid-bd"/>
</dbReference>
<evidence type="ECO:0000313" key="9">
    <source>
        <dbReference type="EMBL" id="EAL67978.2"/>
    </source>
</evidence>
<evidence type="ECO:0000256" key="3">
    <source>
        <dbReference type="ARBA" id="ARBA00022692"/>
    </source>
</evidence>
<evidence type="ECO:0000256" key="1">
    <source>
        <dbReference type="ARBA" id="ARBA00004370"/>
    </source>
</evidence>
<dbReference type="RefSeq" id="XP_641915.2">
    <property type="nucleotide sequence ID" value="XM_636823.2"/>
</dbReference>
<name>Q54XT7_DICDI</name>